<dbReference type="EMBL" id="JAAGRR010000037">
    <property type="protein sequence ID" value="NDY42146.1"/>
    <property type="molecule type" value="Genomic_DNA"/>
</dbReference>
<keyword evidence="3" id="KW-1185">Reference proteome</keyword>
<keyword evidence="2" id="KW-0808">Transferase</keyword>
<proteinExistence type="predicted"/>
<dbReference type="Proteomes" id="UP000469346">
    <property type="component" value="Unassembled WGS sequence"/>
</dbReference>
<evidence type="ECO:0000313" key="3">
    <source>
        <dbReference type="Proteomes" id="UP000469346"/>
    </source>
</evidence>
<gene>
    <name evidence="2" type="ORF">G3N55_04710</name>
</gene>
<name>A0A6N9TUG6_DISTH</name>
<sequence length="227" mass="24246">MKVREGAPGGGSIMEAGPIGWGPKALVRSVEAWMGTCRLRVVGRDRVGDLFTPGRPGIVALWHFSLVYILYHFRKVRGLIMVSGSRDGDWVARAVRAWGQVPVRGSRHKGGLAAIRGMAEAMRRHRYGAGIVADGSRGPARVAQKGAVVLARDTGVPMVPVGFAARPAWRFNSWDRLVLPVPGARVVVAYGAPIHVPAGARGGTIEAYRNRLETDLNGATAEAEAAL</sequence>
<comment type="caution">
    <text evidence="2">The sequence shown here is derived from an EMBL/GenBank/DDBJ whole genome shotgun (WGS) entry which is preliminary data.</text>
</comment>
<dbReference type="AlphaFoldDB" id="A0A6N9TUG6"/>
<accession>A0A6N9TUG6</accession>
<dbReference type="RefSeq" id="WP_163298293.1">
    <property type="nucleotide sequence ID" value="NZ_JAAGRR010000037.1"/>
</dbReference>
<keyword evidence="2" id="KW-0012">Acyltransferase</keyword>
<reference evidence="2 3" key="1">
    <citation type="submission" date="2020-02" db="EMBL/GenBank/DDBJ databases">
        <title>Comparative genomics of sulfur disproportionating microorganisms.</title>
        <authorList>
            <person name="Ward L.M."/>
            <person name="Bertran E."/>
            <person name="Johnston D.T."/>
        </authorList>
    </citation>
    <scope>NUCLEOTIDE SEQUENCE [LARGE SCALE GENOMIC DNA]</scope>
    <source>
        <strain evidence="2 3">DSM 100025</strain>
    </source>
</reference>
<protein>
    <submittedName>
        <fullName evidence="2">Lysophospholipid acyltransferase family protein</fullName>
    </submittedName>
</protein>
<feature type="domain" description="DUF374" evidence="1">
    <location>
        <begin position="72"/>
        <end position="140"/>
    </location>
</feature>
<dbReference type="GO" id="GO:0016746">
    <property type="term" value="F:acyltransferase activity"/>
    <property type="evidence" value="ECO:0007669"/>
    <property type="project" value="UniProtKB-KW"/>
</dbReference>
<evidence type="ECO:0000259" key="1">
    <source>
        <dbReference type="Pfam" id="PF04028"/>
    </source>
</evidence>
<dbReference type="InterPro" id="IPR007172">
    <property type="entry name" value="DUF374"/>
</dbReference>
<dbReference type="CDD" id="cd07983">
    <property type="entry name" value="LPLAT_DUF374-like"/>
    <property type="match status" value="1"/>
</dbReference>
<dbReference type="Pfam" id="PF04028">
    <property type="entry name" value="DUF374"/>
    <property type="match status" value="1"/>
</dbReference>
<organism evidence="2 3">
    <name type="scientific">Dissulfurirhabdus thermomarina</name>
    <dbReference type="NCBI Taxonomy" id="1765737"/>
    <lineage>
        <taxon>Bacteria</taxon>
        <taxon>Deltaproteobacteria</taxon>
        <taxon>Dissulfurirhabdaceae</taxon>
        <taxon>Dissulfurirhabdus</taxon>
    </lineage>
</organism>
<evidence type="ECO:0000313" key="2">
    <source>
        <dbReference type="EMBL" id="NDY42146.1"/>
    </source>
</evidence>